<dbReference type="eggNOG" id="COG2215">
    <property type="taxonomic scope" value="Bacteria"/>
</dbReference>
<evidence type="ECO:0000256" key="1">
    <source>
        <dbReference type="ARBA" id="ARBA00002510"/>
    </source>
</evidence>
<evidence type="ECO:0000256" key="7">
    <source>
        <dbReference type="ARBA" id="ARBA00022692"/>
    </source>
</evidence>
<name>A0A1G9TUZ4_ALLAB</name>
<dbReference type="GO" id="GO:0032025">
    <property type="term" value="P:response to cobalt ion"/>
    <property type="evidence" value="ECO:0007669"/>
    <property type="project" value="TreeGrafter"/>
</dbReference>
<gene>
    <name evidence="14" type="ORF">SAMN04489726_2011</name>
</gene>
<keyword evidence="10" id="KW-0921">Nickel transport</keyword>
<keyword evidence="12" id="KW-0170">Cobalt</keyword>
<comment type="similarity">
    <text evidence="13">Belongs to the NiCoT transporter (TC 2.A.52) family.</text>
</comment>
<sequence length="424" mass="43286">MTVLLAAQAQAHPSDEIIQQAYLTPTSDGVTIQLDLTPGVLVAPRFSAELDINGDGRLDAGEVDTHAAAVRSALHAKADDKPLTLTLTDRRYPPLELLRAGGGVITVVLTAPLPAGAGTVTFTDNYEPGTTSTVQMSVLTGIPPLDLGPITRADSGRTIGIVLRPDTGAATRGGIDTAPPSAPPSGSSMLEALRRPLTSPWALLALLGACTLLGALHALTPGHGKALLAAYLVGEQSQPKHAIALGVVITFTHTATVLALGGAVLLLGGRILPSFVVPVLTIVSGALVLGLGTRLLLTRWRDARSPGHHHGHGHGHGATSLRELATMGVSAGMIPCPEALSVMLLAIGLNRTALGILMIVAFSIGLAAVLVGLGLVLVAGAPAAARLTRTRPHWMTVRVPLISAFVVTVLGGTITVIGLTSLAG</sequence>
<feature type="transmembrane region" description="Helical" evidence="13">
    <location>
        <begin position="353"/>
        <end position="378"/>
    </location>
</feature>
<dbReference type="PANTHER" id="PTHR40659">
    <property type="entry name" value="NICKEL/COBALT EFFLUX SYSTEM RCNA"/>
    <property type="match status" value="1"/>
</dbReference>
<evidence type="ECO:0000256" key="8">
    <source>
        <dbReference type="ARBA" id="ARBA00022989"/>
    </source>
</evidence>
<keyword evidence="6" id="KW-0533">Nickel</keyword>
<dbReference type="EMBL" id="LT629701">
    <property type="protein sequence ID" value="SDM51546.1"/>
    <property type="molecule type" value="Genomic_DNA"/>
</dbReference>
<dbReference type="PROSITE" id="PS00018">
    <property type="entry name" value="EF_HAND_1"/>
    <property type="match status" value="1"/>
</dbReference>
<evidence type="ECO:0000256" key="11">
    <source>
        <dbReference type="ARBA" id="ARBA00023136"/>
    </source>
</evidence>
<dbReference type="GO" id="GO:0015099">
    <property type="term" value="F:nickel cation transmembrane transporter activity"/>
    <property type="evidence" value="ECO:0007669"/>
    <property type="project" value="UniProtKB-UniRule"/>
</dbReference>
<evidence type="ECO:0000256" key="12">
    <source>
        <dbReference type="ARBA" id="ARBA00023285"/>
    </source>
</evidence>
<comment type="function">
    <text evidence="1">Efflux system for nickel and cobalt.</text>
</comment>
<evidence type="ECO:0000256" key="5">
    <source>
        <dbReference type="ARBA" id="ARBA00022475"/>
    </source>
</evidence>
<keyword evidence="3" id="KW-0171">Cobalt transport</keyword>
<feature type="transmembrane region" description="Helical" evidence="13">
    <location>
        <begin position="242"/>
        <end position="269"/>
    </location>
</feature>
<keyword evidence="9" id="KW-0406">Ion transport</keyword>
<dbReference type="InterPro" id="IPR011541">
    <property type="entry name" value="Ni/Co_transpt_high_affinity"/>
</dbReference>
<feature type="transmembrane region" description="Helical" evidence="13">
    <location>
        <begin position="201"/>
        <end position="221"/>
    </location>
</feature>
<keyword evidence="7 13" id="KW-0812">Transmembrane</keyword>
<evidence type="ECO:0000256" key="4">
    <source>
        <dbReference type="ARBA" id="ARBA00022448"/>
    </source>
</evidence>
<evidence type="ECO:0000256" key="10">
    <source>
        <dbReference type="ARBA" id="ARBA00023112"/>
    </source>
</evidence>
<reference evidence="14 15" key="1">
    <citation type="submission" date="2016-10" db="EMBL/GenBank/DDBJ databases">
        <authorList>
            <person name="de Groot N.N."/>
        </authorList>
    </citation>
    <scope>NUCLEOTIDE SEQUENCE [LARGE SCALE GENOMIC DNA]</scope>
    <source>
        <strain evidence="14 15">DSM 44149</strain>
    </source>
</reference>
<comment type="subcellular location">
    <subcellularLocation>
        <location evidence="2 13">Cell membrane</location>
        <topology evidence="2 13">Multi-pass membrane protein</topology>
    </subcellularLocation>
</comment>
<dbReference type="GO" id="GO:0005886">
    <property type="term" value="C:plasma membrane"/>
    <property type="evidence" value="ECO:0007669"/>
    <property type="project" value="UniProtKB-SubCell"/>
</dbReference>
<dbReference type="STRING" id="211114.SAMN04489726_2011"/>
<evidence type="ECO:0000313" key="15">
    <source>
        <dbReference type="Proteomes" id="UP000183376"/>
    </source>
</evidence>
<dbReference type="RefSeq" id="WP_052408191.1">
    <property type="nucleotide sequence ID" value="NZ_JOEF01000043.1"/>
</dbReference>
<dbReference type="GO" id="GO:0046583">
    <property type="term" value="F:monoatomic cation efflux transmembrane transporter activity"/>
    <property type="evidence" value="ECO:0007669"/>
    <property type="project" value="TreeGrafter"/>
</dbReference>
<dbReference type="AlphaFoldDB" id="A0A1G9TUZ4"/>
<dbReference type="Pfam" id="PF03824">
    <property type="entry name" value="NicO"/>
    <property type="match status" value="1"/>
</dbReference>
<evidence type="ECO:0000256" key="2">
    <source>
        <dbReference type="ARBA" id="ARBA00004651"/>
    </source>
</evidence>
<feature type="transmembrane region" description="Helical" evidence="13">
    <location>
        <begin position="399"/>
        <end position="423"/>
    </location>
</feature>
<evidence type="ECO:0000256" key="13">
    <source>
        <dbReference type="RuleBase" id="RU362101"/>
    </source>
</evidence>
<feature type="transmembrane region" description="Helical" evidence="13">
    <location>
        <begin position="275"/>
        <end position="297"/>
    </location>
</feature>
<dbReference type="InterPro" id="IPR018247">
    <property type="entry name" value="EF_Hand_1_Ca_BS"/>
</dbReference>
<evidence type="ECO:0000313" key="14">
    <source>
        <dbReference type="EMBL" id="SDM51546.1"/>
    </source>
</evidence>
<dbReference type="OrthoDB" id="271709at2"/>
<dbReference type="Proteomes" id="UP000183376">
    <property type="component" value="Chromosome I"/>
</dbReference>
<feature type="transmembrane region" description="Helical" evidence="13">
    <location>
        <begin position="324"/>
        <end position="347"/>
    </location>
</feature>
<evidence type="ECO:0000256" key="3">
    <source>
        <dbReference type="ARBA" id="ARBA00022426"/>
    </source>
</evidence>
<keyword evidence="15" id="KW-1185">Reference proteome</keyword>
<keyword evidence="5" id="KW-1003">Cell membrane</keyword>
<dbReference type="GO" id="GO:0006824">
    <property type="term" value="P:cobalt ion transport"/>
    <property type="evidence" value="ECO:0007669"/>
    <property type="project" value="UniProtKB-KW"/>
</dbReference>
<dbReference type="PANTHER" id="PTHR40659:SF1">
    <property type="entry name" value="NICKEL_COBALT EFFLUX SYSTEM RCNA"/>
    <property type="match status" value="1"/>
</dbReference>
<keyword evidence="11 13" id="KW-0472">Membrane</keyword>
<keyword evidence="4 13" id="KW-0813">Transport</keyword>
<evidence type="ECO:0000256" key="9">
    <source>
        <dbReference type="ARBA" id="ARBA00023065"/>
    </source>
</evidence>
<dbReference type="GO" id="GO:0010045">
    <property type="term" value="P:response to nickel cation"/>
    <property type="evidence" value="ECO:0007669"/>
    <property type="project" value="TreeGrafter"/>
</dbReference>
<organism evidence="14 15">
    <name type="scientific">Allokutzneria albata</name>
    <name type="common">Kibdelosporangium albatum</name>
    <dbReference type="NCBI Taxonomy" id="211114"/>
    <lineage>
        <taxon>Bacteria</taxon>
        <taxon>Bacillati</taxon>
        <taxon>Actinomycetota</taxon>
        <taxon>Actinomycetes</taxon>
        <taxon>Pseudonocardiales</taxon>
        <taxon>Pseudonocardiaceae</taxon>
        <taxon>Allokutzneria</taxon>
    </lineage>
</organism>
<evidence type="ECO:0000256" key="6">
    <source>
        <dbReference type="ARBA" id="ARBA00022596"/>
    </source>
</evidence>
<accession>A0A1G9TUZ4</accession>
<dbReference type="InterPro" id="IPR051224">
    <property type="entry name" value="NiCoT_RcnA"/>
</dbReference>
<protein>
    <recommendedName>
        <fullName evidence="13">Nickel/cobalt efflux system</fullName>
    </recommendedName>
</protein>
<proteinExistence type="inferred from homology"/>
<keyword evidence="8 13" id="KW-1133">Transmembrane helix</keyword>